<proteinExistence type="predicted"/>
<reference evidence="3 4" key="1">
    <citation type="submission" date="2014-06" db="EMBL/GenBank/DDBJ databases">
        <authorList>
            <consortium name="DOE Joint Genome Institute"/>
            <person name="Kuo A."/>
            <person name="Kohler A."/>
            <person name="Nagy L.G."/>
            <person name="Floudas D."/>
            <person name="Copeland A."/>
            <person name="Barry K.W."/>
            <person name="Cichocki N."/>
            <person name="Veneault-Fourrey C."/>
            <person name="LaButti K."/>
            <person name="Lindquist E.A."/>
            <person name="Lipzen A."/>
            <person name="Lundell T."/>
            <person name="Morin E."/>
            <person name="Murat C."/>
            <person name="Sun H."/>
            <person name="Tunlid A."/>
            <person name="Henrissat B."/>
            <person name="Grigoriev I.V."/>
            <person name="Hibbett D.S."/>
            <person name="Martin F."/>
            <person name="Nordberg H.P."/>
            <person name="Cantor M.N."/>
            <person name="Hua S.X."/>
        </authorList>
    </citation>
    <scope>NUCLEOTIDE SEQUENCE [LARGE SCALE GENOMIC DNA]</scope>
    <source>
        <strain evidence="3 4">ATCC 200175</strain>
    </source>
</reference>
<reference evidence="4" key="2">
    <citation type="submission" date="2015-01" db="EMBL/GenBank/DDBJ databases">
        <title>Evolutionary Origins and Diversification of the Mycorrhizal Mutualists.</title>
        <authorList>
            <consortium name="DOE Joint Genome Institute"/>
            <consortium name="Mycorrhizal Genomics Consortium"/>
            <person name="Kohler A."/>
            <person name="Kuo A."/>
            <person name="Nagy L.G."/>
            <person name="Floudas D."/>
            <person name="Copeland A."/>
            <person name="Barry K.W."/>
            <person name="Cichocki N."/>
            <person name="Veneault-Fourrey C."/>
            <person name="LaButti K."/>
            <person name="Lindquist E.A."/>
            <person name="Lipzen A."/>
            <person name="Lundell T."/>
            <person name="Morin E."/>
            <person name="Murat C."/>
            <person name="Riley R."/>
            <person name="Ohm R."/>
            <person name="Sun H."/>
            <person name="Tunlid A."/>
            <person name="Henrissat B."/>
            <person name="Grigoriev I.V."/>
            <person name="Hibbett D.S."/>
            <person name="Martin F."/>
        </authorList>
    </citation>
    <scope>NUCLEOTIDE SEQUENCE [LARGE SCALE GENOMIC DNA]</scope>
    <source>
        <strain evidence="4">ATCC 200175</strain>
    </source>
</reference>
<feature type="domain" description="G" evidence="2">
    <location>
        <begin position="23"/>
        <end position="147"/>
    </location>
</feature>
<evidence type="ECO:0000313" key="4">
    <source>
        <dbReference type="Proteomes" id="UP000053647"/>
    </source>
</evidence>
<dbReference type="AlphaFoldDB" id="A0A0C9ST50"/>
<dbReference type="EMBL" id="KN821223">
    <property type="protein sequence ID" value="KIJ05125.1"/>
    <property type="molecule type" value="Genomic_DNA"/>
</dbReference>
<sequence>MDTPQDMDNASSEPHSSKNIPNVIIFGETGVGKSSLINLIGGQKHAETSPDAQSCTFRHTEYDAVIEGEKYRLWDTAGLDEARIESLATDQAEAHLTKLLQQLIKADGVQLLIYCVRGSRVTSALLRNYRIFYTAICRKKAPVVIVVTGLENYEGSMDEWWTVNEKELKRHQMRFQDHACVTTLAGPKTTDPLVLQHCDESRKIVCDLIRKNCRPVECVTNKEGWRKKAFADVRSLMNAKKDGERRAAPNIIIYDSAMPADDTPMLAGICMGQWPRTSCVLTIEDMPYTLYNVHNETQPEDTNHEKIHPDLLVFITDTESADTLENKLTVFHEQYQAHMCPLILVVRGQSRRQEAEEWWASVSSEGWAVDIHVVPAHFPAREPSGGTEAAAAVKELQELIAEKCLDRVVGTKQHRQATTSSFPGNLTRFWPGNATGRKAQ</sequence>
<organism evidence="3 4">
    <name type="scientific">Paxillus involutus ATCC 200175</name>
    <dbReference type="NCBI Taxonomy" id="664439"/>
    <lineage>
        <taxon>Eukaryota</taxon>
        <taxon>Fungi</taxon>
        <taxon>Dikarya</taxon>
        <taxon>Basidiomycota</taxon>
        <taxon>Agaricomycotina</taxon>
        <taxon>Agaricomycetes</taxon>
        <taxon>Agaricomycetidae</taxon>
        <taxon>Boletales</taxon>
        <taxon>Paxilineae</taxon>
        <taxon>Paxillaceae</taxon>
        <taxon>Paxillus</taxon>
    </lineage>
</organism>
<dbReference type="InterPro" id="IPR006073">
    <property type="entry name" value="GTP-bd"/>
</dbReference>
<protein>
    <recommendedName>
        <fullName evidence="2">G domain-containing protein</fullName>
    </recommendedName>
</protein>
<dbReference type="CDD" id="cd00882">
    <property type="entry name" value="Ras_like_GTPase"/>
    <property type="match status" value="1"/>
</dbReference>
<feature type="region of interest" description="Disordered" evidence="1">
    <location>
        <begin position="416"/>
        <end position="440"/>
    </location>
</feature>
<dbReference type="InterPro" id="IPR025662">
    <property type="entry name" value="Sigma_54_int_dom_ATP-bd_1"/>
</dbReference>
<dbReference type="HOGENOM" id="CLU_032838_1_0_1"/>
<dbReference type="Gene3D" id="3.40.50.300">
    <property type="entry name" value="P-loop containing nucleotide triphosphate hydrolases"/>
    <property type="match status" value="1"/>
</dbReference>
<accession>A0A0C9ST50</accession>
<dbReference type="InterPro" id="IPR027417">
    <property type="entry name" value="P-loop_NTPase"/>
</dbReference>
<gene>
    <name evidence="3" type="ORF">PAXINDRAFT_103900</name>
</gene>
<dbReference type="Proteomes" id="UP000053647">
    <property type="component" value="Unassembled WGS sequence"/>
</dbReference>
<keyword evidence="4" id="KW-1185">Reference proteome</keyword>
<dbReference type="SUPFAM" id="SSF52540">
    <property type="entry name" value="P-loop containing nucleoside triphosphate hydrolases"/>
    <property type="match status" value="1"/>
</dbReference>
<evidence type="ECO:0000256" key="1">
    <source>
        <dbReference type="SAM" id="MobiDB-lite"/>
    </source>
</evidence>
<evidence type="ECO:0000313" key="3">
    <source>
        <dbReference type="EMBL" id="KIJ05125.1"/>
    </source>
</evidence>
<dbReference type="PROSITE" id="PS00675">
    <property type="entry name" value="SIGMA54_INTERACT_1"/>
    <property type="match status" value="1"/>
</dbReference>
<evidence type="ECO:0000259" key="2">
    <source>
        <dbReference type="Pfam" id="PF01926"/>
    </source>
</evidence>
<dbReference type="GO" id="GO:0005525">
    <property type="term" value="F:GTP binding"/>
    <property type="evidence" value="ECO:0007669"/>
    <property type="project" value="InterPro"/>
</dbReference>
<name>A0A0C9ST50_PAXIN</name>
<dbReference type="Pfam" id="PF01926">
    <property type="entry name" value="MMR_HSR1"/>
    <property type="match status" value="1"/>
</dbReference>
<dbReference type="OrthoDB" id="3598281at2759"/>